<feature type="transmembrane region" description="Helical" evidence="10">
    <location>
        <begin position="158"/>
        <end position="181"/>
    </location>
</feature>
<evidence type="ECO:0000313" key="13">
    <source>
        <dbReference type="Proteomes" id="UP000018468"/>
    </source>
</evidence>
<dbReference type="PANTHER" id="PTHR10489:SF944">
    <property type="entry name" value="C-C CHEMOKINE RECEPTOR TYPE 8-LIKE"/>
    <property type="match status" value="1"/>
</dbReference>
<dbReference type="InterPro" id="IPR050119">
    <property type="entry name" value="CCR1-9-like"/>
</dbReference>
<feature type="transmembrane region" description="Helical" evidence="10">
    <location>
        <begin position="84"/>
        <end position="105"/>
    </location>
</feature>
<keyword evidence="5 9" id="KW-0297">G-protein coupled receptor</keyword>
<dbReference type="GO" id="GO:0016493">
    <property type="term" value="F:C-C chemokine receptor activity"/>
    <property type="evidence" value="ECO:0000318"/>
    <property type="project" value="GO_Central"/>
</dbReference>
<evidence type="ECO:0000256" key="1">
    <source>
        <dbReference type="ARBA" id="ARBA00004651"/>
    </source>
</evidence>
<keyword evidence="7 9" id="KW-0675">Receptor</keyword>
<evidence type="ECO:0000256" key="4">
    <source>
        <dbReference type="ARBA" id="ARBA00022989"/>
    </source>
</evidence>
<dbReference type="Bgee" id="ENSLOCG00000000892">
    <property type="expression patterns" value="Expressed in intestine and 6 other cell types or tissues"/>
</dbReference>
<comment type="similarity">
    <text evidence="9">Belongs to the G-protein coupled receptor 1 family.</text>
</comment>
<evidence type="ECO:0000256" key="9">
    <source>
        <dbReference type="RuleBase" id="RU000688"/>
    </source>
</evidence>
<evidence type="ECO:0000256" key="8">
    <source>
        <dbReference type="ARBA" id="ARBA00023224"/>
    </source>
</evidence>
<dbReference type="GO" id="GO:0007204">
    <property type="term" value="P:positive regulation of cytosolic calcium ion concentration"/>
    <property type="evidence" value="ECO:0000318"/>
    <property type="project" value="GO_Central"/>
</dbReference>
<evidence type="ECO:0000256" key="6">
    <source>
        <dbReference type="ARBA" id="ARBA00023136"/>
    </source>
</evidence>
<keyword evidence="2" id="KW-1003">Cell membrane</keyword>
<keyword evidence="4 10" id="KW-1133">Transmembrane helix</keyword>
<dbReference type="PROSITE" id="PS50262">
    <property type="entry name" value="G_PROTEIN_RECEP_F1_2"/>
    <property type="match status" value="1"/>
</dbReference>
<evidence type="ECO:0000256" key="10">
    <source>
        <dbReference type="SAM" id="Phobius"/>
    </source>
</evidence>
<dbReference type="GO" id="GO:0009897">
    <property type="term" value="C:external side of plasma membrane"/>
    <property type="evidence" value="ECO:0000318"/>
    <property type="project" value="GO_Central"/>
</dbReference>
<dbReference type="PRINTS" id="PR00657">
    <property type="entry name" value="CCCHEMOKINER"/>
</dbReference>
<dbReference type="GO" id="GO:0019957">
    <property type="term" value="F:C-C chemokine binding"/>
    <property type="evidence" value="ECO:0000318"/>
    <property type="project" value="GO_Central"/>
</dbReference>
<dbReference type="Pfam" id="PF00001">
    <property type="entry name" value="7tm_1"/>
    <property type="match status" value="1"/>
</dbReference>
<evidence type="ECO:0000256" key="5">
    <source>
        <dbReference type="ARBA" id="ARBA00023040"/>
    </source>
</evidence>
<dbReference type="CDD" id="cd14984">
    <property type="entry name" value="7tmA_Chemokine_R"/>
    <property type="match status" value="1"/>
</dbReference>
<protein>
    <submittedName>
        <fullName evidence="12">Si:cabz01093077.1</fullName>
    </submittedName>
</protein>
<accession>W5LXY3</accession>
<evidence type="ECO:0000313" key="12">
    <source>
        <dbReference type="Ensembl" id="ENSLOCP00000000990.1"/>
    </source>
</evidence>
<dbReference type="FunFam" id="1.20.1070.10:FF:000026">
    <property type="entry name" value="C-C chemokine receptor type 5"/>
    <property type="match status" value="1"/>
</dbReference>
<dbReference type="PANTHER" id="PTHR10489">
    <property type="entry name" value="CELL ADHESION MOLECULE"/>
    <property type="match status" value="1"/>
</dbReference>
<reference evidence="12" key="2">
    <citation type="submission" date="2025-08" db="UniProtKB">
        <authorList>
            <consortium name="Ensembl"/>
        </authorList>
    </citation>
    <scope>IDENTIFICATION</scope>
</reference>
<feature type="transmembrane region" description="Helical" evidence="10">
    <location>
        <begin position="48"/>
        <end position="72"/>
    </location>
</feature>
<evidence type="ECO:0000256" key="3">
    <source>
        <dbReference type="ARBA" id="ARBA00022692"/>
    </source>
</evidence>
<comment type="subcellular location">
    <subcellularLocation>
        <location evidence="1">Cell membrane</location>
        <topology evidence="1">Multi-pass membrane protein</topology>
    </subcellularLocation>
</comment>
<feature type="transmembrane region" description="Helical" evidence="10">
    <location>
        <begin position="215"/>
        <end position="238"/>
    </location>
</feature>
<evidence type="ECO:0000259" key="11">
    <source>
        <dbReference type="PROSITE" id="PS50262"/>
    </source>
</evidence>
<dbReference type="InParanoid" id="W5LXY3"/>
<dbReference type="GO" id="GO:0060326">
    <property type="term" value="P:cell chemotaxis"/>
    <property type="evidence" value="ECO:0000318"/>
    <property type="project" value="GO_Central"/>
</dbReference>
<dbReference type="SUPFAM" id="SSF81321">
    <property type="entry name" value="Family A G protein-coupled receptor-like"/>
    <property type="match status" value="1"/>
</dbReference>
<dbReference type="KEGG" id="loc:107078556"/>
<dbReference type="Proteomes" id="UP000018468">
    <property type="component" value="Linkage group LG11"/>
</dbReference>
<dbReference type="InterPro" id="IPR000276">
    <property type="entry name" value="GPCR_Rhodpsn"/>
</dbReference>
<sequence>MNMMAYNSSYDMMNSTASTLSLSSDYVYLYDDYEPCSTDTTITLGSNFLPVLFSLVFVVGLAGNSVVLLILIKHIRLKNMTDVCLLNLAISDLLFVLSLPFWAYYTSDHEIVSTALCKAIVGLYQIGFYSSVLFVTLMSIDRYLAIVHAVFAMRARTLCFGVVASIGIWTVAICGSIPAMAFNKVVAPESTTCQPEYPIGEEKIWKLIHNFEDNVLGLLIPLPIMMYCYVSILIVLLRSRNSKRHRAIKLIFMVVCVFVVFRLPYNVVVFMKSLQEFGIGDKCENAKRIELALQLTETVALIHCCVNPFIYAFVGEKFRKHMNHMFSRFSLCAYFCKQTSIHMKVSENETSNTPL</sequence>
<dbReference type="STRING" id="7918.ENSLOCP00000000990"/>
<dbReference type="InterPro" id="IPR017452">
    <property type="entry name" value="GPCR_Rhodpsn_7TM"/>
</dbReference>
<dbReference type="PROSITE" id="PS00237">
    <property type="entry name" value="G_PROTEIN_RECEP_F1_1"/>
    <property type="match status" value="1"/>
</dbReference>
<dbReference type="GO" id="GO:0006955">
    <property type="term" value="P:immune response"/>
    <property type="evidence" value="ECO:0000318"/>
    <property type="project" value="GO_Central"/>
</dbReference>
<reference evidence="12" key="3">
    <citation type="submission" date="2025-09" db="UniProtKB">
        <authorList>
            <consortium name="Ensembl"/>
        </authorList>
    </citation>
    <scope>IDENTIFICATION</scope>
</reference>
<keyword evidence="6 10" id="KW-0472">Membrane</keyword>
<feature type="transmembrane region" description="Helical" evidence="10">
    <location>
        <begin position="111"/>
        <end position="137"/>
    </location>
</feature>
<dbReference type="OMA" id="CEAYLHI"/>
<feature type="transmembrane region" description="Helical" evidence="10">
    <location>
        <begin position="250"/>
        <end position="271"/>
    </location>
</feature>
<evidence type="ECO:0000256" key="7">
    <source>
        <dbReference type="ARBA" id="ARBA00023170"/>
    </source>
</evidence>
<keyword evidence="3 9" id="KW-0812">Transmembrane</keyword>
<dbReference type="EMBL" id="AHAT01012337">
    <property type="status" value="NOT_ANNOTATED_CDS"/>
    <property type="molecule type" value="Genomic_DNA"/>
</dbReference>
<keyword evidence="13" id="KW-1185">Reference proteome</keyword>
<name>W5LXY3_LEPOC</name>
<dbReference type="PRINTS" id="PR00237">
    <property type="entry name" value="GPCRRHODOPSN"/>
</dbReference>
<dbReference type="GO" id="GO:0019722">
    <property type="term" value="P:calcium-mediated signaling"/>
    <property type="evidence" value="ECO:0000318"/>
    <property type="project" value="GO_Central"/>
</dbReference>
<dbReference type="OrthoDB" id="5981253at2759"/>
<keyword evidence="8 9" id="KW-0807">Transducer</keyword>
<dbReference type="AlphaFoldDB" id="W5LXY3"/>
<feature type="transmembrane region" description="Helical" evidence="10">
    <location>
        <begin position="291"/>
        <end position="314"/>
    </location>
</feature>
<dbReference type="InterPro" id="IPR000355">
    <property type="entry name" value="Chemokine_rcpt"/>
</dbReference>
<organism evidence="12 13">
    <name type="scientific">Lepisosteus oculatus</name>
    <name type="common">Spotted gar</name>
    <dbReference type="NCBI Taxonomy" id="7918"/>
    <lineage>
        <taxon>Eukaryota</taxon>
        <taxon>Metazoa</taxon>
        <taxon>Chordata</taxon>
        <taxon>Craniata</taxon>
        <taxon>Vertebrata</taxon>
        <taxon>Euteleostomi</taxon>
        <taxon>Actinopterygii</taxon>
        <taxon>Neopterygii</taxon>
        <taxon>Holostei</taxon>
        <taxon>Semionotiformes</taxon>
        <taxon>Lepisosteidae</taxon>
        <taxon>Lepisosteus</taxon>
    </lineage>
</organism>
<feature type="domain" description="G-protein coupled receptors family 1 profile" evidence="11">
    <location>
        <begin position="63"/>
        <end position="311"/>
    </location>
</feature>
<dbReference type="Ensembl" id="ENSLOCT00000000994.1">
    <property type="protein sequence ID" value="ENSLOCP00000000990.1"/>
    <property type="gene ID" value="ENSLOCG00000000892.1"/>
</dbReference>
<evidence type="ECO:0000256" key="2">
    <source>
        <dbReference type="ARBA" id="ARBA00022475"/>
    </source>
</evidence>
<reference evidence="13" key="1">
    <citation type="submission" date="2011-12" db="EMBL/GenBank/DDBJ databases">
        <title>The Draft Genome of Lepisosteus oculatus.</title>
        <authorList>
            <consortium name="The Broad Institute Genome Assembly &amp; Analysis Group"/>
            <consortium name="Computational R&amp;D Group"/>
            <consortium name="and Sequencing Platform"/>
            <person name="Di Palma F."/>
            <person name="Alfoldi J."/>
            <person name="Johnson J."/>
            <person name="Berlin A."/>
            <person name="Gnerre S."/>
            <person name="Jaffe D."/>
            <person name="MacCallum I."/>
            <person name="Young S."/>
            <person name="Walker B.J."/>
            <person name="Lander E.S."/>
            <person name="Lindblad-Toh K."/>
        </authorList>
    </citation>
    <scope>NUCLEOTIDE SEQUENCE [LARGE SCALE GENOMIC DNA]</scope>
</reference>
<dbReference type="Gene3D" id="1.20.1070.10">
    <property type="entry name" value="Rhodopsin 7-helix transmembrane proteins"/>
    <property type="match status" value="1"/>
</dbReference>
<dbReference type="eggNOG" id="KOG3656">
    <property type="taxonomic scope" value="Eukaryota"/>
</dbReference>
<proteinExistence type="inferred from homology"/>
<dbReference type="GeneTree" id="ENSGT01020000230359"/>